<name>A0ABP4R1C6_9ACTN</name>
<accession>A0ABP4R1C6</accession>
<evidence type="ECO:0000256" key="1">
    <source>
        <dbReference type="SAM" id="MobiDB-lite"/>
    </source>
</evidence>
<dbReference type="Proteomes" id="UP001500064">
    <property type="component" value="Unassembled WGS sequence"/>
</dbReference>
<feature type="compositionally biased region" description="Basic and acidic residues" evidence="1">
    <location>
        <begin position="96"/>
        <end position="112"/>
    </location>
</feature>
<reference evidence="4" key="1">
    <citation type="journal article" date="2019" name="Int. J. Syst. Evol. Microbiol.">
        <title>The Global Catalogue of Microorganisms (GCM) 10K type strain sequencing project: providing services to taxonomists for standard genome sequencing and annotation.</title>
        <authorList>
            <consortium name="The Broad Institute Genomics Platform"/>
            <consortium name="The Broad Institute Genome Sequencing Center for Infectious Disease"/>
            <person name="Wu L."/>
            <person name="Ma J."/>
        </authorList>
    </citation>
    <scope>NUCLEOTIDE SEQUENCE [LARGE SCALE GENOMIC DNA]</scope>
    <source>
        <strain evidence="4">JCM 13929</strain>
    </source>
</reference>
<evidence type="ECO:0000256" key="2">
    <source>
        <dbReference type="SAM" id="Phobius"/>
    </source>
</evidence>
<feature type="transmembrane region" description="Helical" evidence="2">
    <location>
        <begin position="64"/>
        <end position="86"/>
    </location>
</feature>
<evidence type="ECO:0008006" key="5">
    <source>
        <dbReference type="Google" id="ProtNLM"/>
    </source>
</evidence>
<evidence type="ECO:0000313" key="4">
    <source>
        <dbReference type="Proteomes" id="UP001500064"/>
    </source>
</evidence>
<proteinExistence type="predicted"/>
<keyword evidence="2" id="KW-0812">Transmembrane</keyword>
<sequence length="501" mass="54329">MAQPPYHAGPGAWQPQGQPRHAGSGAQSGYGNARQPQPPYPFGPPYASGGPPPPRRRMNSGCTAALLGVAGLLIAALVIVVGFVAVSKLRGDARPIARGDRTASPEPKRDMAEGGAKLKTVERDGYDELKGEEAEGIADPGPLVAKPGRPPHRYAGSPVISACTLLTFADLNKLGLLLHPNPLIGSYRRSYFDGQGNGPIEKGGLFVPTDAPNSCKYVLWPKSPVEIAVFQESYTSSRAMDYSFERYSTRPAIGAVTVRERKRSSSQVNETIDHLHYVLRLRKTVVQVELSLQRGPRQEKLRRGLLETIAGNLVERSADPAGIPSIAYDSPLITAKPAPACALIDAKDFRTLFRWPAAPFVGEEFGSAAGRTNFSIGTSIPDQNEYAYVYTRCERSTGHNYLTDRYKLQVEVISYMADAAPAHSIGFTRPLDGGQPLTRSAGEESYCVTRPYARSAGALVFRKGRFLVTLSMTQPDDVQRVDPRERCARIASVAQRVAGRL</sequence>
<dbReference type="EMBL" id="BAAAMU010000019">
    <property type="protein sequence ID" value="GAA1632040.1"/>
    <property type="molecule type" value="Genomic_DNA"/>
</dbReference>
<feature type="region of interest" description="Disordered" evidence="1">
    <location>
        <begin position="96"/>
        <end position="117"/>
    </location>
</feature>
<feature type="region of interest" description="Disordered" evidence="1">
    <location>
        <begin position="1"/>
        <end position="57"/>
    </location>
</feature>
<keyword evidence="4" id="KW-1185">Reference proteome</keyword>
<comment type="caution">
    <text evidence="3">The sequence shown here is derived from an EMBL/GenBank/DDBJ whole genome shotgun (WGS) entry which is preliminary data.</text>
</comment>
<gene>
    <name evidence="3" type="ORF">GCM10009733_031160</name>
</gene>
<organism evidence="3 4">
    <name type="scientific">Nonomuraea maheshkhaliensis</name>
    <dbReference type="NCBI Taxonomy" id="419590"/>
    <lineage>
        <taxon>Bacteria</taxon>
        <taxon>Bacillati</taxon>
        <taxon>Actinomycetota</taxon>
        <taxon>Actinomycetes</taxon>
        <taxon>Streptosporangiales</taxon>
        <taxon>Streptosporangiaceae</taxon>
        <taxon>Nonomuraea</taxon>
    </lineage>
</organism>
<evidence type="ECO:0000313" key="3">
    <source>
        <dbReference type="EMBL" id="GAA1632040.1"/>
    </source>
</evidence>
<keyword evidence="2" id="KW-1133">Transmembrane helix</keyword>
<keyword evidence="2" id="KW-0472">Membrane</keyword>
<protein>
    <recommendedName>
        <fullName evidence="5">DUF4237 domain-containing protein</fullName>
    </recommendedName>
</protein>